<protein>
    <submittedName>
        <fullName evidence="2">Tail fiber domain-containing protein</fullName>
    </submittedName>
</protein>
<reference evidence="2 3" key="1">
    <citation type="submission" date="2022-10" db="EMBL/GenBank/DDBJ databases">
        <title>Human gut microbiome strain richness.</title>
        <authorList>
            <person name="Chen-Liaw A."/>
        </authorList>
    </citation>
    <scope>NUCLEOTIDE SEQUENCE [LARGE SCALE GENOMIC DNA]</scope>
    <source>
        <strain evidence="2 3">D53st1_B1_D53t1_180928</strain>
    </source>
</reference>
<proteinExistence type="predicted"/>
<evidence type="ECO:0000313" key="3">
    <source>
        <dbReference type="Proteomes" id="UP001215818"/>
    </source>
</evidence>
<dbReference type="Proteomes" id="UP001215818">
    <property type="component" value="Unassembled WGS sequence"/>
</dbReference>
<dbReference type="InterPro" id="IPR030392">
    <property type="entry name" value="S74_ICA"/>
</dbReference>
<organism evidence="2 3">
    <name type="scientific">Bacteroides uniformis</name>
    <dbReference type="NCBI Taxonomy" id="820"/>
    <lineage>
        <taxon>Bacteria</taxon>
        <taxon>Pseudomonadati</taxon>
        <taxon>Bacteroidota</taxon>
        <taxon>Bacteroidia</taxon>
        <taxon>Bacteroidales</taxon>
        <taxon>Bacteroidaceae</taxon>
        <taxon>Bacteroides</taxon>
    </lineage>
</organism>
<gene>
    <name evidence="2" type="ORF">POY73_14275</name>
</gene>
<feature type="domain" description="Peptidase S74" evidence="1">
    <location>
        <begin position="1013"/>
        <end position="1097"/>
    </location>
</feature>
<comment type="caution">
    <text evidence="2">The sequence shown here is derived from an EMBL/GenBank/DDBJ whole genome shotgun (WGS) entry which is preliminary data.</text>
</comment>
<evidence type="ECO:0000313" key="2">
    <source>
        <dbReference type="EMBL" id="MDC1795293.1"/>
    </source>
</evidence>
<dbReference type="Pfam" id="PF13884">
    <property type="entry name" value="Peptidase_S74"/>
    <property type="match status" value="1"/>
</dbReference>
<dbReference type="Pfam" id="PF22337">
    <property type="entry name" value="Phage_fiber_rpt"/>
    <property type="match status" value="3"/>
</dbReference>
<accession>A0ABD4WI13</accession>
<dbReference type="EMBL" id="JAQNRK010000013">
    <property type="protein sequence ID" value="MDC1795293.1"/>
    <property type="molecule type" value="Genomic_DNA"/>
</dbReference>
<dbReference type="RefSeq" id="WP_195650842.1">
    <property type="nucleotide sequence ID" value="NZ_JADMRM010000011.1"/>
</dbReference>
<name>A0ABD4WI13_BACUN</name>
<evidence type="ECO:0000259" key="1">
    <source>
        <dbReference type="PROSITE" id="PS51688"/>
    </source>
</evidence>
<sequence>MQFIRTNINKTYRNGELNVSNVAVTNVGGGGGSSSLSGNFLPAVNNGDGSYTVDLSKVVFTGNLIGEGEITAYGQGSTGGGSTSTGSVTIYDGLDSVAVDAALSANQGRILREMILEAGTGGSTLLSKLEDVTLTNLADGQILKYDATSKKWVNGDGTKVTWTNIEGKPAALTDANIAKWNENNHTHTNKTTLDKITEANLTSWNNKLDKAVWDKAFYFDSAGDLRAKVNVIGEKEISAYGAGTTSGAGTVTIVDALTSTATDCALSANMGRILKDMIDSKGAVSSWEDITDKPSWITSTKPSYSWNEITGKPSTFTPSEHTHNYASSVKVGNTAYNAASNVISLPAYPTLSSLGAVSSTDFNAHTSNTTLHITSTERTNWNDANNKKHTHSNKSVLDGITSAKVTNWDGVVTNWNKAFYFDSNGDLKVKVNVIGEKEVSAYGAGASGGSGSITIVDALTSTATDAALSANQGRILRELIDSKGEGGVTNWADLEGKPSWIGASKPSYNWDEIGSKPSTFTPSTHTHNYASTVKVGSTSYNVSGNTISLPAYPTVPSALKNPNALTISLNGTSQGAYDGSAAKSFNITAASVGAAASSHSHSISNVSGLQDALNGKAASSHNHNSSYVSSLGTNGNYLTWTKNGTTNNITVPYASNADTVDGYHQAAFSMGWTTSTKYRVDRWGGGTDKNWKKIVTYVCTGGGQYQSCKVKGTIYYITGNHNQGHVIDIPFEAIMYAYSGTANSMLNQSYLYLPPYCTWDMIRIVRYNNNSWEVQVRQPSDWTNISLEYTVTNSGGSVSAGQFTNTSYSSTVANNYNTNVSRPTSSYASSADKVNSTLSFAAGSFGTKSYNGSAAVTVNVPTHTSHLTNNSGFITSSATVAAANKVTNTLTFTGYQSKSFNGSAAVSVAIPNNTNQLTNGAGFITSSASISGNAGSATKLQTARTINGTSFNGTANITTANWGTTRSIYIQDATATNTSSAVSVNGGDNAYLKLPTNIKVDTLTATGEVTAYSDIRLKTDIQPLENRGYIKPVTYKKDGKDSIGFIAQEVREVYPELVIEDNTEDKYLSVNYAQYVAVLQAQIIDLKREIDELKNIKTK</sequence>
<dbReference type="InterPro" id="IPR054500">
    <property type="entry name" value="Phage_fiber_rpt"/>
</dbReference>
<dbReference type="AlphaFoldDB" id="A0ABD4WI13"/>
<dbReference type="PROSITE" id="PS51688">
    <property type="entry name" value="ICA"/>
    <property type="match status" value="1"/>
</dbReference>